<dbReference type="Proteomes" id="UP001060085">
    <property type="component" value="Linkage Group LG06"/>
</dbReference>
<dbReference type="EMBL" id="CM044706">
    <property type="protein sequence ID" value="KAI5658955.1"/>
    <property type="molecule type" value="Genomic_DNA"/>
</dbReference>
<comment type="caution">
    <text evidence="1">The sequence shown here is derived from an EMBL/GenBank/DDBJ whole genome shotgun (WGS) entry which is preliminary data.</text>
</comment>
<accession>A0ACC0AF92</accession>
<sequence length="161" mass="18252">MGANKGPGPDGLPLFFFQKNRKVVAKLPVHMLDAIKQYNRKFFWGKVLNERKVHSIAWEHICKLVAAEELCIKRLRGDEYSFVGKVGVKNVSDIWRGIIASSGVLKEEVDRGPNSTDHSSWKFTANGKLSVRSAYEVACGFREHEDIRCGRRFGRLKDLSC</sequence>
<reference evidence="2" key="1">
    <citation type="journal article" date="2023" name="Nat. Plants">
        <title>Single-cell RNA sequencing provides a high-resolution roadmap for understanding the multicellular compartmentation of specialized metabolism.</title>
        <authorList>
            <person name="Sun S."/>
            <person name="Shen X."/>
            <person name="Li Y."/>
            <person name="Li Y."/>
            <person name="Wang S."/>
            <person name="Li R."/>
            <person name="Zhang H."/>
            <person name="Shen G."/>
            <person name="Guo B."/>
            <person name="Wei J."/>
            <person name="Xu J."/>
            <person name="St-Pierre B."/>
            <person name="Chen S."/>
            <person name="Sun C."/>
        </authorList>
    </citation>
    <scope>NUCLEOTIDE SEQUENCE [LARGE SCALE GENOMIC DNA]</scope>
</reference>
<evidence type="ECO:0000313" key="2">
    <source>
        <dbReference type="Proteomes" id="UP001060085"/>
    </source>
</evidence>
<protein>
    <submittedName>
        <fullName evidence="1">Uncharacterized protein</fullName>
    </submittedName>
</protein>
<proteinExistence type="predicted"/>
<organism evidence="1 2">
    <name type="scientific">Catharanthus roseus</name>
    <name type="common">Madagascar periwinkle</name>
    <name type="synonym">Vinca rosea</name>
    <dbReference type="NCBI Taxonomy" id="4058"/>
    <lineage>
        <taxon>Eukaryota</taxon>
        <taxon>Viridiplantae</taxon>
        <taxon>Streptophyta</taxon>
        <taxon>Embryophyta</taxon>
        <taxon>Tracheophyta</taxon>
        <taxon>Spermatophyta</taxon>
        <taxon>Magnoliopsida</taxon>
        <taxon>eudicotyledons</taxon>
        <taxon>Gunneridae</taxon>
        <taxon>Pentapetalae</taxon>
        <taxon>asterids</taxon>
        <taxon>lamiids</taxon>
        <taxon>Gentianales</taxon>
        <taxon>Apocynaceae</taxon>
        <taxon>Rauvolfioideae</taxon>
        <taxon>Vinceae</taxon>
        <taxon>Catharanthinae</taxon>
        <taxon>Catharanthus</taxon>
    </lineage>
</organism>
<gene>
    <name evidence="1" type="ORF">M9H77_27748</name>
</gene>
<evidence type="ECO:0000313" key="1">
    <source>
        <dbReference type="EMBL" id="KAI5658955.1"/>
    </source>
</evidence>
<keyword evidence="2" id="KW-1185">Reference proteome</keyword>
<name>A0ACC0AF92_CATRO</name>